<evidence type="ECO:0000313" key="3">
    <source>
        <dbReference type="EMBL" id="SHJ81927.1"/>
    </source>
</evidence>
<dbReference type="Pfam" id="PF21265">
    <property type="entry name" value="SBB_T7"/>
    <property type="match status" value="1"/>
</dbReference>
<dbReference type="EMBL" id="FQZD01000041">
    <property type="protein sequence ID" value="SHJ81927.1"/>
    <property type="molecule type" value="Genomic_DNA"/>
</dbReference>
<dbReference type="Proteomes" id="UP000322917">
    <property type="component" value="Unassembled WGS sequence"/>
</dbReference>
<gene>
    <name evidence="3" type="ORF">SAMN02745170_03408</name>
</gene>
<proteinExistence type="predicted"/>
<protein>
    <recommendedName>
        <fullName evidence="2">Single-stranded DNA-binding protein BPT7 domain-containing protein</fullName>
    </recommendedName>
</protein>
<name>A0A1M6MER2_9FIRM</name>
<feature type="domain" description="Single-stranded DNA-binding protein BPT7" evidence="2">
    <location>
        <begin position="63"/>
        <end position="158"/>
    </location>
</feature>
<evidence type="ECO:0000259" key="2">
    <source>
        <dbReference type="Pfam" id="PF21265"/>
    </source>
</evidence>
<dbReference type="Gene3D" id="2.40.50.140">
    <property type="entry name" value="Nucleic acid-binding proteins"/>
    <property type="match status" value="1"/>
</dbReference>
<keyword evidence="4" id="KW-1185">Reference proteome</keyword>
<accession>A0A1M6MER2</accession>
<dbReference type="InterPro" id="IPR012340">
    <property type="entry name" value="NA-bd_OB-fold"/>
</dbReference>
<sequence>MAKANFKRVTSPRGEALYPYLKAPEVYEGEEVGYTIQVKFSKEDTDKVLAILEEELESAKNSSEFKGKRWSKEPRMGFREDQNGDIVFKFKTKATIKTKAGDIVKRTVPVFDAKGKPVDVTIGNGSVVRVAFQIVPYWKSSTNNGLSLYLDAVQVIELVEYKGGGNASSFGFGEEDGFVGSDATPFDDEEDAVTPGDVGDEEF</sequence>
<dbReference type="RefSeq" id="WP_149736009.1">
    <property type="nucleotide sequence ID" value="NZ_FQZD01000041.1"/>
</dbReference>
<evidence type="ECO:0000313" key="4">
    <source>
        <dbReference type="Proteomes" id="UP000322917"/>
    </source>
</evidence>
<reference evidence="3 4" key="1">
    <citation type="submission" date="2016-11" db="EMBL/GenBank/DDBJ databases">
        <authorList>
            <person name="Varghese N."/>
            <person name="Submissions S."/>
        </authorList>
    </citation>
    <scope>NUCLEOTIDE SEQUENCE [LARGE SCALE GENOMIC DNA]</scope>
    <source>
        <strain evidence="3 4">DSM 15287</strain>
    </source>
</reference>
<dbReference type="OrthoDB" id="7595035at2"/>
<dbReference type="InterPro" id="IPR049476">
    <property type="entry name" value="SBB_BPT7"/>
</dbReference>
<dbReference type="AlphaFoldDB" id="A0A1M6MER2"/>
<organism evidence="3 4">
    <name type="scientific">Propionispora hippei DSM 15287</name>
    <dbReference type="NCBI Taxonomy" id="1123003"/>
    <lineage>
        <taxon>Bacteria</taxon>
        <taxon>Bacillati</taxon>
        <taxon>Bacillota</taxon>
        <taxon>Negativicutes</taxon>
        <taxon>Selenomonadales</taxon>
        <taxon>Sporomusaceae</taxon>
        <taxon>Propionispora</taxon>
    </lineage>
</organism>
<dbReference type="SUPFAM" id="SSF50249">
    <property type="entry name" value="Nucleic acid-binding proteins"/>
    <property type="match status" value="1"/>
</dbReference>
<feature type="compositionally biased region" description="Acidic residues" evidence="1">
    <location>
        <begin position="185"/>
        <end position="203"/>
    </location>
</feature>
<evidence type="ECO:0000256" key="1">
    <source>
        <dbReference type="SAM" id="MobiDB-lite"/>
    </source>
</evidence>
<feature type="region of interest" description="Disordered" evidence="1">
    <location>
        <begin position="176"/>
        <end position="203"/>
    </location>
</feature>